<evidence type="ECO:0000313" key="5">
    <source>
        <dbReference type="Proteomes" id="UP000501945"/>
    </source>
</evidence>
<dbReference type="AlphaFoldDB" id="A0A6H0UKL1"/>
<protein>
    <submittedName>
        <fullName evidence="4">Helix-turn-helix domain-containing protein</fullName>
    </submittedName>
</protein>
<dbReference type="PROSITE" id="PS00041">
    <property type="entry name" value="HTH_ARAC_FAMILY_1"/>
    <property type="match status" value="1"/>
</dbReference>
<dbReference type="InterPro" id="IPR009057">
    <property type="entry name" value="Homeodomain-like_sf"/>
</dbReference>
<keyword evidence="1" id="KW-0805">Transcription regulation</keyword>
<dbReference type="PANTHER" id="PTHR43280:SF28">
    <property type="entry name" value="HTH-TYPE TRANSCRIPTIONAL ACTIVATOR RHAS"/>
    <property type="match status" value="1"/>
</dbReference>
<reference evidence="4 5" key="1">
    <citation type="submission" date="2019-12" db="EMBL/GenBank/DDBJ databases">
        <title>Whole genome sequences of Lactococcus raffinolactis strains isolated from sewage.</title>
        <authorList>
            <person name="Ybazeta G."/>
            <person name="Ross M."/>
            <person name="Brabant-Kirwan D."/>
            <person name="Saleh M."/>
            <person name="Dillon J.A."/>
            <person name="Splinter K."/>
            <person name="Nokhbeh R."/>
        </authorList>
    </citation>
    <scope>NUCLEOTIDE SEQUENCE [LARGE SCALE GENOMIC DNA]</scope>
    <source>
        <strain evidence="4 5">Lr_19_5</strain>
    </source>
</reference>
<dbReference type="SMART" id="SM00342">
    <property type="entry name" value="HTH_ARAC"/>
    <property type="match status" value="1"/>
</dbReference>
<dbReference type="GO" id="GO:0043565">
    <property type="term" value="F:sequence-specific DNA binding"/>
    <property type="evidence" value="ECO:0007669"/>
    <property type="project" value="InterPro"/>
</dbReference>
<keyword evidence="3" id="KW-0804">Transcription</keyword>
<dbReference type="Proteomes" id="UP000501945">
    <property type="component" value="Chromosome"/>
</dbReference>
<proteinExistence type="predicted"/>
<dbReference type="PANTHER" id="PTHR43280">
    <property type="entry name" value="ARAC-FAMILY TRANSCRIPTIONAL REGULATOR"/>
    <property type="match status" value="1"/>
</dbReference>
<evidence type="ECO:0000256" key="3">
    <source>
        <dbReference type="ARBA" id="ARBA00023163"/>
    </source>
</evidence>
<dbReference type="PROSITE" id="PS01124">
    <property type="entry name" value="HTH_ARAC_FAMILY_2"/>
    <property type="match status" value="1"/>
</dbReference>
<accession>A0A6H0UKL1</accession>
<dbReference type="RefSeq" id="WP_167839184.1">
    <property type="nucleotide sequence ID" value="NZ_CP047616.1"/>
</dbReference>
<dbReference type="SUPFAM" id="SSF46689">
    <property type="entry name" value="Homeodomain-like"/>
    <property type="match status" value="1"/>
</dbReference>
<sequence length="269" mass="32123">MIDNFFFYDNIKNKKREVRKMRELFANTTLYETLKKFDDIPFIIYHDYAKDNFFELKNAHPILLDSNLSKNWYQHYKNLQQNFFFTENDIILFRGYYNLIYSTFPIQHANSNVLSGAFVFGGFRSKTSLDKIRNLHTFPILDDQIIQKKCSEFYHYLSRHLHTQTPYISIKNEILNRLATNPTLEEISNCLQMSQRKIKNEIFNQTNHTFSNLVSKLKLEHACHLLQNTEKSIQDISDSIGFMNTSSFIRFFRSKTSQTPLDYRKNNKK</sequence>
<evidence type="ECO:0000256" key="1">
    <source>
        <dbReference type="ARBA" id="ARBA00023015"/>
    </source>
</evidence>
<organism evidence="4 5">
    <name type="scientific">Pseudolactococcus raffinolactis</name>
    <dbReference type="NCBI Taxonomy" id="1366"/>
    <lineage>
        <taxon>Bacteria</taxon>
        <taxon>Bacillati</taxon>
        <taxon>Bacillota</taxon>
        <taxon>Bacilli</taxon>
        <taxon>Lactobacillales</taxon>
        <taxon>Streptococcaceae</taxon>
        <taxon>Pseudolactococcus</taxon>
    </lineage>
</organism>
<dbReference type="Gene3D" id="1.10.10.60">
    <property type="entry name" value="Homeodomain-like"/>
    <property type="match status" value="1"/>
</dbReference>
<dbReference type="InterPro" id="IPR018062">
    <property type="entry name" value="HTH_AraC-typ_CS"/>
</dbReference>
<dbReference type="GO" id="GO:0003700">
    <property type="term" value="F:DNA-binding transcription factor activity"/>
    <property type="evidence" value="ECO:0007669"/>
    <property type="project" value="InterPro"/>
</dbReference>
<dbReference type="EMBL" id="CP047616">
    <property type="protein sequence ID" value="QIW54885.1"/>
    <property type="molecule type" value="Genomic_DNA"/>
</dbReference>
<dbReference type="InterPro" id="IPR018060">
    <property type="entry name" value="HTH_AraC"/>
</dbReference>
<gene>
    <name evidence="4" type="ORF">GU336_12525</name>
</gene>
<keyword evidence="2" id="KW-0238">DNA-binding</keyword>
<name>A0A6H0UKL1_9LACT</name>
<evidence type="ECO:0000256" key="2">
    <source>
        <dbReference type="ARBA" id="ARBA00023125"/>
    </source>
</evidence>
<dbReference type="Pfam" id="PF12833">
    <property type="entry name" value="HTH_18"/>
    <property type="match status" value="1"/>
</dbReference>
<evidence type="ECO:0000313" key="4">
    <source>
        <dbReference type="EMBL" id="QIW54885.1"/>
    </source>
</evidence>